<dbReference type="Proteomes" id="UP000220922">
    <property type="component" value="Unassembled WGS sequence"/>
</dbReference>
<organism evidence="2 3">
    <name type="scientific">Candidatus Chloroploca asiatica</name>
    <dbReference type="NCBI Taxonomy" id="1506545"/>
    <lineage>
        <taxon>Bacteria</taxon>
        <taxon>Bacillati</taxon>
        <taxon>Chloroflexota</taxon>
        <taxon>Chloroflexia</taxon>
        <taxon>Chloroflexales</taxon>
        <taxon>Chloroflexineae</taxon>
        <taxon>Oscillochloridaceae</taxon>
        <taxon>Candidatus Chloroploca</taxon>
    </lineage>
</organism>
<gene>
    <name evidence="2" type="ORF">A9Q02_15840</name>
</gene>
<protein>
    <recommendedName>
        <fullName evidence="4">DUF4760 domain-containing protein</fullName>
    </recommendedName>
</protein>
<keyword evidence="1" id="KW-1133">Transmembrane helix</keyword>
<accession>A0A2H3KM05</accession>
<evidence type="ECO:0000313" key="3">
    <source>
        <dbReference type="Proteomes" id="UP000220922"/>
    </source>
</evidence>
<keyword evidence="1" id="KW-0812">Transmembrane</keyword>
<dbReference type="EMBL" id="LYXE01000103">
    <property type="protein sequence ID" value="PDV98354.1"/>
    <property type="molecule type" value="Genomic_DNA"/>
</dbReference>
<evidence type="ECO:0008006" key="4">
    <source>
        <dbReference type="Google" id="ProtNLM"/>
    </source>
</evidence>
<feature type="transmembrane region" description="Helical" evidence="1">
    <location>
        <begin position="6"/>
        <end position="27"/>
    </location>
</feature>
<keyword evidence="1" id="KW-0472">Membrane</keyword>
<evidence type="ECO:0000313" key="2">
    <source>
        <dbReference type="EMBL" id="PDV98354.1"/>
    </source>
</evidence>
<sequence length="161" mass="19130">MSFLTILEIASYIVTIIGLPYAIVIYLREQRLAEQRDEEAVYLALIDEYVRFQKLILEHPDLHLRMIGTAPPLSDDQQERRLIIFDILVSLFERAYILVYEEEMPPRQQRLWRSWEGYMREWCRREEFRTTLPLLLEGEDSDFATHISRIAAQEAARKQAG</sequence>
<comment type="caution">
    <text evidence="2">The sequence shown here is derived from an EMBL/GenBank/DDBJ whole genome shotgun (WGS) entry which is preliminary data.</text>
</comment>
<proteinExistence type="predicted"/>
<name>A0A2H3KM05_9CHLR</name>
<keyword evidence="3" id="KW-1185">Reference proteome</keyword>
<dbReference type="AlphaFoldDB" id="A0A2H3KM05"/>
<dbReference type="RefSeq" id="WP_097653607.1">
    <property type="nucleotide sequence ID" value="NZ_LYXE01000103.1"/>
</dbReference>
<reference evidence="2 3" key="1">
    <citation type="submission" date="2016-05" db="EMBL/GenBank/DDBJ databases">
        <authorList>
            <person name="Lavstsen T."/>
            <person name="Jespersen J.S."/>
        </authorList>
    </citation>
    <scope>NUCLEOTIDE SEQUENCE [LARGE SCALE GENOMIC DNA]</scope>
    <source>
        <strain evidence="2 3">B7-9</strain>
    </source>
</reference>
<evidence type="ECO:0000256" key="1">
    <source>
        <dbReference type="SAM" id="Phobius"/>
    </source>
</evidence>
<dbReference type="OrthoDB" id="8560762at2"/>